<keyword evidence="6" id="KW-0560">Oxidoreductase</keyword>
<dbReference type="InterPro" id="IPR000960">
    <property type="entry name" value="Flavin_mOase"/>
</dbReference>
<evidence type="ECO:0000256" key="4">
    <source>
        <dbReference type="ARBA" id="ARBA00022827"/>
    </source>
</evidence>
<dbReference type="SUPFAM" id="SSF51905">
    <property type="entry name" value="FAD/NAD(P)-binding domain"/>
    <property type="match status" value="2"/>
</dbReference>
<keyword evidence="4" id="KW-0274">FAD</keyword>
<dbReference type="GeneID" id="54783833"/>
<dbReference type="OrthoDB" id="66881at2759"/>
<proteinExistence type="inferred from homology"/>
<dbReference type="PRINTS" id="PR00370">
    <property type="entry name" value="FMOXYGENASE"/>
</dbReference>
<evidence type="ECO:0000256" key="2">
    <source>
        <dbReference type="ARBA" id="ARBA00009183"/>
    </source>
</evidence>
<dbReference type="GO" id="GO:0004499">
    <property type="term" value="F:N,N-dimethylaniline monooxygenase activity"/>
    <property type="evidence" value="ECO:0007669"/>
    <property type="project" value="InterPro"/>
</dbReference>
<reference evidence="8 9" key="1">
    <citation type="submission" date="2019-07" db="EMBL/GenBank/DDBJ databases">
        <title>Genome assembly of two rare yeast pathogens: Diutina rugosa and Trichomonascus ciferrii.</title>
        <authorList>
            <person name="Mixao V."/>
            <person name="Saus E."/>
            <person name="Hansen A."/>
            <person name="Lass-Flor C."/>
            <person name="Gabaldon T."/>
        </authorList>
    </citation>
    <scope>NUCLEOTIDE SEQUENCE [LARGE SCALE GENOMIC DNA]</scope>
    <source>
        <strain evidence="8 9">CBS 613</strain>
    </source>
</reference>
<dbReference type="GO" id="GO:0050660">
    <property type="term" value="F:flavin adenine dinucleotide binding"/>
    <property type="evidence" value="ECO:0007669"/>
    <property type="project" value="InterPro"/>
</dbReference>
<keyword evidence="3" id="KW-0285">Flavoprotein</keyword>
<dbReference type="Gene3D" id="3.50.50.60">
    <property type="entry name" value="FAD/NAD(P)-binding domain"/>
    <property type="match status" value="2"/>
</dbReference>
<dbReference type="VEuPathDB" id="FungiDB:DIURU_005182"/>
<dbReference type="Proteomes" id="UP000449547">
    <property type="component" value="Unassembled WGS sequence"/>
</dbReference>
<dbReference type="AlphaFoldDB" id="A0A642UEK3"/>
<comment type="similarity">
    <text evidence="2">Belongs to the FMO family.</text>
</comment>
<evidence type="ECO:0000256" key="5">
    <source>
        <dbReference type="ARBA" id="ARBA00022857"/>
    </source>
</evidence>
<dbReference type="FunFam" id="3.50.50.60:FF:000138">
    <property type="entry name" value="Flavin-containing monooxygenase"/>
    <property type="match status" value="1"/>
</dbReference>
<dbReference type="InterPro" id="IPR036188">
    <property type="entry name" value="FAD/NAD-bd_sf"/>
</dbReference>
<gene>
    <name evidence="8" type="ORF">DIURU_005182</name>
</gene>
<evidence type="ECO:0000256" key="1">
    <source>
        <dbReference type="ARBA" id="ARBA00001974"/>
    </source>
</evidence>
<dbReference type="OMA" id="VEHWRDQ"/>
<accession>A0A642UEK3</accession>
<name>A0A642UEK3_DIURU</name>
<comment type="cofactor">
    <cofactor evidence="1">
        <name>FAD</name>
        <dbReference type="ChEBI" id="CHEBI:57692"/>
    </cofactor>
</comment>
<dbReference type="PANTHER" id="PTHR23023">
    <property type="entry name" value="DIMETHYLANILINE MONOOXYGENASE"/>
    <property type="match status" value="1"/>
</dbReference>
<dbReference type="EMBL" id="SWFT01000155">
    <property type="protein sequence ID" value="KAA8897583.1"/>
    <property type="molecule type" value="Genomic_DNA"/>
</dbReference>
<evidence type="ECO:0000313" key="8">
    <source>
        <dbReference type="EMBL" id="KAA8897583.1"/>
    </source>
</evidence>
<protein>
    <recommendedName>
        <fullName evidence="10">FAD/NAD(P)-binding domain-containing protein</fullName>
    </recommendedName>
</protein>
<evidence type="ECO:0000256" key="3">
    <source>
        <dbReference type="ARBA" id="ARBA00022630"/>
    </source>
</evidence>
<evidence type="ECO:0000313" key="9">
    <source>
        <dbReference type="Proteomes" id="UP000449547"/>
    </source>
</evidence>
<dbReference type="InterPro" id="IPR020946">
    <property type="entry name" value="Flavin_mOase-like"/>
</dbReference>
<keyword evidence="9" id="KW-1185">Reference proteome</keyword>
<dbReference type="RefSeq" id="XP_034010058.1">
    <property type="nucleotide sequence ID" value="XM_034158136.1"/>
</dbReference>
<keyword evidence="7" id="KW-0503">Monooxygenase</keyword>
<comment type="caution">
    <text evidence="8">The sequence shown here is derived from an EMBL/GenBank/DDBJ whole genome shotgun (WGS) entry which is preliminary data.</text>
</comment>
<dbReference type="GO" id="GO:0050661">
    <property type="term" value="F:NADP binding"/>
    <property type="evidence" value="ECO:0007669"/>
    <property type="project" value="InterPro"/>
</dbReference>
<keyword evidence="5" id="KW-0521">NADP</keyword>
<dbReference type="InterPro" id="IPR050346">
    <property type="entry name" value="FMO-like"/>
</dbReference>
<evidence type="ECO:0008006" key="10">
    <source>
        <dbReference type="Google" id="ProtNLM"/>
    </source>
</evidence>
<sequence length="444" mass="50695">MSTTRYSRVAVIGAGPSGLATAKALALEPHPFLVIDVYDRQSHWGGVWNYDNSPKDKSHRPHEHVSAMYTHLETNLTKRLMEFSGMPFPGGEYPNRHQVMQYLEDYGKTIPKSVNFKFGHNVASVEKIGGVWKVTTYDGITTEYDAIVIANGHNDEPYTPEIDGLKQWRERRPNTVSHAKYFTTAERYRDQTVVIVGNSYSGVDISAQVAVYAKKVYVSSRTRQKIMKIDISNVEEVTTIEKLNVTDKTVELSDGRILQEIDSILFCTGYIHHVPFLHSYRDILSSKGVSQLYHQVFYCDDPSLSFVTLQNGAVPFPLSELQAAVIARVYSGRLALPTTEKMKEISAKEYRERGGNDHFFDYPDDVALYRFYYGLLANEPRLLDTGLNPVYWDEELRRVRDVAAATKIARMKEIYRWANTLREQNKPFTLAPHQKKPNENPLKL</sequence>
<evidence type="ECO:0000256" key="7">
    <source>
        <dbReference type="ARBA" id="ARBA00023033"/>
    </source>
</evidence>
<dbReference type="Pfam" id="PF00743">
    <property type="entry name" value="FMO-like"/>
    <property type="match status" value="2"/>
</dbReference>
<organism evidence="8 9">
    <name type="scientific">Diutina rugosa</name>
    <name type="common">Yeast</name>
    <name type="synonym">Candida rugosa</name>
    <dbReference type="NCBI Taxonomy" id="5481"/>
    <lineage>
        <taxon>Eukaryota</taxon>
        <taxon>Fungi</taxon>
        <taxon>Dikarya</taxon>
        <taxon>Ascomycota</taxon>
        <taxon>Saccharomycotina</taxon>
        <taxon>Pichiomycetes</taxon>
        <taxon>Debaryomycetaceae</taxon>
        <taxon>Diutina</taxon>
    </lineage>
</organism>
<evidence type="ECO:0000256" key="6">
    <source>
        <dbReference type="ARBA" id="ARBA00023002"/>
    </source>
</evidence>